<accession>A0ABW8T495</accession>
<keyword evidence="2" id="KW-1185">Reference proteome</keyword>
<dbReference type="NCBIfam" id="NF040739">
    <property type="entry name" value="ornith_OrtA"/>
    <property type="match status" value="1"/>
</dbReference>
<comment type="caution">
    <text evidence="1">The sequence shown here is derived from an EMBL/GenBank/DDBJ whole genome shotgun (WGS) entry which is preliminary data.</text>
</comment>
<sequence>MLSKGSYVEVERQVLSSEERASNIPEETKNTPLMLWAKGFLEEASDMGKLGKIVTVNGRKVEGIITELNPSYTHDFGEFVPEILYIGAQAKAILRGEKND</sequence>
<evidence type="ECO:0000313" key="1">
    <source>
        <dbReference type="EMBL" id="MFL0247374.1"/>
    </source>
</evidence>
<reference evidence="1 2" key="1">
    <citation type="submission" date="2024-11" db="EMBL/GenBank/DDBJ databases">
        <authorList>
            <person name="Heng Y.C."/>
            <person name="Lim A.C.H."/>
            <person name="Lee J.K.Y."/>
            <person name="Kittelmann S."/>
        </authorList>
    </citation>
    <scope>NUCLEOTIDE SEQUENCE [LARGE SCALE GENOMIC DNA]</scope>
    <source>
        <strain evidence="1 2">WILCCON 0185</strain>
    </source>
</reference>
<proteinExistence type="predicted"/>
<keyword evidence="1" id="KW-0012">Acyltransferase</keyword>
<organism evidence="1 2">
    <name type="scientific">Candidatus Clostridium stratigraminis</name>
    <dbReference type="NCBI Taxonomy" id="3381661"/>
    <lineage>
        <taxon>Bacteria</taxon>
        <taxon>Bacillati</taxon>
        <taxon>Bacillota</taxon>
        <taxon>Clostridia</taxon>
        <taxon>Eubacteriales</taxon>
        <taxon>Clostridiaceae</taxon>
        <taxon>Clostridium</taxon>
    </lineage>
</organism>
<dbReference type="Pfam" id="PF22010">
    <property type="entry name" value="OrtA"/>
    <property type="match status" value="1"/>
</dbReference>
<name>A0ABW8T495_9CLOT</name>
<dbReference type="Proteomes" id="UP001623591">
    <property type="component" value="Unassembled WGS sequence"/>
</dbReference>
<dbReference type="RefSeq" id="WP_406769829.1">
    <property type="nucleotide sequence ID" value="NZ_JBJHZZ010000006.1"/>
</dbReference>
<dbReference type="EC" id="2.3.1.263" evidence="1"/>
<dbReference type="InterPro" id="IPR047755">
    <property type="entry name" value="OrtA"/>
</dbReference>
<evidence type="ECO:0000313" key="2">
    <source>
        <dbReference type="Proteomes" id="UP001623591"/>
    </source>
</evidence>
<gene>
    <name evidence="1" type="primary">ortA</name>
    <name evidence="1" type="ORF">ACJDUG_10355</name>
</gene>
<protein>
    <submittedName>
        <fullName evidence="1">2-amino-4-oxopentanoate thiolase subunit OrtA</fullName>
        <ecNumber evidence="1">2.3.1.263</ecNumber>
    </submittedName>
</protein>
<dbReference type="GO" id="GO:0016746">
    <property type="term" value="F:acyltransferase activity"/>
    <property type="evidence" value="ECO:0007669"/>
    <property type="project" value="UniProtKB-KW"/>
</dbReference>
<dbReference type="EMBL" id="JBJHZZ010000006">
    <property type="protein sequence ID" value="MFL0247374.1"/>
    <property type="molecule type" value="Genomic_DNA"/>
</dbReference>
<keyword evidence="1" id="KW-0808">Transferase</keyword>